<dbReference type="Gene3D" id="3.30.70.920">
    <property type="match status" value="1"/>
</dbReference>
<dbReference type="GO" id="GO:0005737">
    <property type="term" value="C:cytoplasm"/>
    <property type="evidence" value="ECO:0007669"/>
    <property type="project" value="UniProtKB-SubCell"/>
</dbReference>
<dbReference type="GO" id="GO:0051224">
    <property type="term" value="P:negative regulation of protein transport"/>
    <property type="evidence" value="ECO:0007669"/>
    <property type="project" value="UniProtKB-UniRule"/>
</dbReference>
<comment type="similarity">
    <text evidence="4">Belongs to the NapD family.</text>
</comment>
<evidence type="ECO:0000256" key="4">
    <source>
        <dbReference type="HAMAP-Rule" id="MF_02200"/>
    </source>
</evidence>
<dbReference type="PANTHER" id="PTHR38603">
    <property type="entry name" value="CHAPERONE NAPD"/>
    <property type="match status" value="1"/>
</dbReference>
<organism evidence="5 6">
    <name type="scientific">Roseibium aggregatum (strain ATCC 25650 / DSM 13394 / JCM 20685 / NBRC 16684 / NCIMB 2208 / IAM 12614 / B1)</name>
    <name type="common">Stappia aggregata</name>
    <dbReference type="NCBI Taxonomy" id="384765"/>
    <lineage>
        <taxon>Bacteria</taxon>
        <taxon>Pseudomonadati</taxon>
        <taxon>Pseudomonadota</taxon>
        <taxon>Alphaproteobacteria</taxon>
        <taxon>Hyphomicrobiales</taxon>
        <taxon>Stappiaceae</taxon>
        <taxon>Roseibium</taxon>
    </lineage>
</organism>
<keyword evidence="2 4" id="KW-0963">Cytoplasm</keyword>
<dbReference type="OrthoDB" id="7306089at2"/>
<dbReference type="GO" id="GO:0005048">
    <property type="term" value="F:signal sequence binding"/>
    <property type="evidence" value="ECO:0007669"/>
    <property type="project" value="UniProtKB-UniRule"/>
</dbReference>
<dbReference type="RefSeq" id="WP_006938187.1">
    <property type="nucleotide sequence ID" value="NZ_AAUW01000018.1"/>
</dbReference>
<dbReference type="EMBL" id="AAUW01000018">
    <property type="protein sequence ID" value="EAV41906.1"/>
    <property type="molecule type" value="Genomic_DNA"/>
</dbReference>
<gene>
    <name evidence="4" type="primary">napD</name>
    <name evidence="5" type="ORF">SIAM614_31576</name>
</gene>
<sequence>MNATVHIASLLVHARAEAISQVERNLLAIDGAEIAHSDEQGRLIVTLETANEAEIVQALTDIQLLTGVVSASLVYHQTDGAPEAAPTSLQGDIK</sequence>
<dbReference type="Proteomes" id="UP000004848">
    <property type="component" value="Unassembled WGS sequence"/>
</dbReference>
<protein>
    <recommendedName>
        <fullName evidence="4">Chaperone NapD</fullName>
    </recommendedName>
    <alternativeName>
        <fullName evidence="4">NapA signal peptide-binding chaperone NapD</fullName>
    </alternativeName>
</protein>
<dbReference type="InterPro" id="IPR005623">
    <property type="entry name" value="Chaperone_NapD_NO3_reduct"/>
</dbReference>
<name>A0NZM7_ROSAI</name>
<evidence type="ECO:0000313" key="5">
    <source>
        <dbReference type="EMBL" id="EAV41906.1"/>
    </source>
</evidence>
<keyword evidence="3 4" id="KW-0143">Chaperone</keyword>
<accession>A0NZM7</accession>
<evidence type="ECO:0000256" key="2">
    <source>
        <dbReference type="ARBA" id="ARBA00022490"/>
    </source>
</evidence>
<dbReference type="GeneID" id="68848749"/>
<reference evidence="5 6" key="1">
    <citation type="submission" date="2006-05" db="EMBL/GenBank/DDBJ databases">
        <authorList>
            <person name="King G."/>
            <person name="Ferriera S."/>
            <person name="Johnson J."/>
            <person name="Kravitz S."/>
            <person name="Beeson K."/>
            <person name="Sutton G."/>
            <person name="Rogers Y.-H."/>
            <person name="Friedman R."/>
            <person name="Frazier M."/>
            <person name="Venter J.C."/>
        </authorList>
    </citation>
    <scope>NUCLEOTIDE SEQUENCE [LARGE SCALE GENOMIC DNA]</scope>
    <source>
        <strain evidence="6">ATCC 25650 / DSM 13394 / JCM 20685 / NBRC 16684 / NCIMB 2208 / IAM 12614 / B1</strain>
    </source>
</reference>
<evidence type="ECO:0000256" key="1">
    <source>
        <dbReference type="ARBA" id="ARBA00004496"/>
    </source>
</evidence>
<proteinExistence type="inferred from homology"/>
<comment type="subunit">
    <text evidence="4">Interacts with the cytoplasmic NapA precursor.</text>
</comment>
<comment type="function">
    <text evidence="4">Chaperone for NapA, the catalytic subunit of the periplasmic nitrate reductase. It binds directly and specifically to the twin-arginine signal peptide of NapA, preventing premature interaction with the Tat translocase and premature export.</text>
</comment>
<comment type="subcellular location">
    <subcellularLocation>
        <location evidence="1 4">Cytoplasm</location>
    </subcellularLocation>
</comment>
<dbReference type="HAMAP" id="MF_02200">
    <property type="entry name" value="NapD"/>
    <property type="match status" value="1"/>
</dbReference>
<evidence type="ECO:0000313" key="6">
    <source>
        <dbReference type="Proteomes" id="UP000004848"/>
    </source>
</evidence>
<dbReference type="PANTHER" id="PTHR38603:SF1">
    <property type="entry name" value="CHAPERONE NAPD"/>
    <property type="match status" value="1"/>
</dbReference>
<dbReference type="Pfam" id="PF03927">
    <property type="entry name" value="NapD"/>
    <property type="match status" value="1"/>
</dbReference>
<comment type="caution">
    <text evidence="5">The sequence shown here is derived from an EMBL/GenBank/DDBJ whole genome shotgun (WGS) entry which is preliminary data.</text>
</comment>
<evidence type="ECO:0000256" key="3">
    <source>
        <dbReference type="ARBA" id="ARBA00023186"/>
    </source>
</evidence>
<dbReference type="eggNOG" id="COG3062">
    <property type="taxonomic scope" value="Bacteria"/>
</dbReference>
<dbReference type="AlphaFoldDB" id="A0NZM7"/>